<protein>
    <recommendedName>
        <fullName evidence="9">Cytochrome P450</fullName>
    </recommendedName>
</protein>
<dbReference type="GO" id="GO:0042617">
    <property type="term" value="P:paclitaxel biosynthetic process"/>
    <property type="evidence" value="ECO:0007669"/>
    <property type="project" value="UniProtKB-KW"/>
</dbReference>
<evidence type="ECO:0000256" key="1">
    <source>
        <dbReference type="ARBA" id="ARBA00005122"/>
    </source>
</evidence>
<dbReference type="InterPro" id="IPR002401">
    <property type="entry name" value="Cyt_P450_E_grp-I"/>
</dbReference>
<keyword evidence="6" id="KW-0560">Oxidoreductase</keyword>
<proteinExistence type="inferred from homology"/>
<evidence type="ECO:0000313" key="7">
    <source>
        <dbReference type="EMBL" id="KAH9288764.1"/>
    </source>
</evidence>
<evidence type="ECO:0008006" key="9">
    <source>
        <dbReference type="Google" id="ProtNLM"/>
    </source>
</evidence>
<reference evidence="7 8" key="1">
    <citation type="journal article" date="2021" name="Nat. Plants">
        <title>The Taxus genome provides insights into paclitaxel biosynthesis.</title>
        <authorList>
            <person name="Xiong X."/>
            <person name="Gou J."/>
            <person name="Liao Q."/>
            <person name="Li Y."/>
            <person name="Zhou Q."/>
            <person name="Bi G."/>
            <person name="Li C."/>
            <person name="Du R."/>
            <person name="Wang X."/>
            <person name="Sun T."/>
            <person name="Guo L."/>
            <person name="Liang H."/>
            <person name="Lu P."/>
            <person name="Wu Y."/>
            <person name="Zhang Z."/>
            <person name="Ro D.K."/>
            <person name="Shang Y."/>
            <person name="Huang S."/>
            <person name="Yan J."/>
        </authorList>
    </citation>
    <scope>NUCLEOTIDE SEQUENCE [LARGE SCALE GENOMIC DNA]</scope>
    <source>
        <strain evidence="7">Ta-2019</strain>
    </source>
</reference>
<dbReference type="EMBL" id="JAHRHJ020003813">
    <property type="protein sequence ID" value="KAH9288764.1"/>
    <property type="molecule type" value="Genomic_DNA"/>
</dbReference>
<dbReference type="SUPFAM" id="SSF48264">
    <property type="entry name" value="Cytochrome P450"/>
    <property type="match status" value="1"/>
</dbReference>
<evidence type="ECO:0000256" key="3">
    <source>
        <dbReference type="ARBA" id="ARBA00023004"/>
    </source>
</evidence>
<gene>
    <name evidence="7" type="ORF">KI387_032881</name>
</gene>
<dbReference type="PANTHER" id="PTHR24286:SF376">
    <property type="entry name" value="ABSCISIC ACID 8'-HYDROXYLASE 4"/>
    <property type="match status" value="1"/>
</dbReference>
<keyword evidence="6" id="KW-0503">Monooxygenase</keyword>
<comment type="cofactor">
    <cofactor evidence="5">
        <name>heme</name>
        <dbReference type="ChEBI" id="CHEBI:30413"/>
    </cofactor>
</comment>
<keyword evidence="5 6" id="KW-0349">Heme</keyword>
<dbReference type="InterPro" id="IPR017972">
    <property type="entry name" value="Cyt_P450_CS"/>
</dbReference>
<evidence type="ECO:0000256" key="4">
    <source>
        <dbReference type="ARBA" id="ARBA00023059"/>
    </source>
</evidence>
<feature type="binding site" description="axial binding residue" evidence="5">
    <location>
        <position position="108"/>
    </location>
    <ligand>
        <name>heme</name>
        <dbReference type="ChEBI" id="CHEBI:30413"/>
    </ligand>
    <ligandPart>
        <name>Fe</name>
        <dbReference type="ChEBI" id="CHEBI:18248"/>
    </ligandPart>
</feature>
<comment type="caution">
    <text evidence="7">The sequence shown here is derived from an EMBL/GenBank/DDBJ whole genome shotgun (WGS) entry which is preliminary data.</text>
</comment>
<organism evidence="7 8">
    <name type="scientific">Taxus chinensis</name>
    <name type="common">Chinese yew</name>
    <name type="synonym">Taxus wallichiana var. chinensis</name>
    <dbReference type="NCBI Taxonomy" id="29808"/>
    <lineage>
        <taxon>Eukaryota</taxon>
        <taxon>Viridiplantae</taxon>
        <taxon>Streptophyta</taxon>
        <taxon>Embryophyta</taxon>
        <taxon>Tracheophyta</taxon>
        <taxon>Spermatophyta</taxon>
        <taxon>Pinopsida</taxon>
        <taxon>Pinidae</taxon>
        <taxon>Conifers II</taxon>
        <taxon>Cupressales</taxon>
        <taxon>Taxaceae</taxon>
        <taxon>Taxus</taxon>
    </lineage>
</organism>
<dbReference type="PROSITE" id="PS00086">
    <property type="entry name" value="CYTOCHROME_P450"/>
    <property type="match status" value="1"/>
</dbReference>
<dbReference type="OMA" id="NERIDMM"/>
<dbReference type="Pfam" id="PF00067">
    <property type="entry name" value="p450"/>
    <property type="match status" value="1"/>
</dbReference>
<accession>A0AA38C0I6</accession>
<evidence type="ECO:0000256" key="2">
    <source>
        <dbReference type="ARBA" id="ARBA00022723"/>
    </source>
</evidence>
<dbReference type="Gene3D" id="1.10.630.10">
    <property type="entry name" value="Cytochrome P450"/>
    <property type="match status" value="1"/>
</dbReference>
<evidence type="ECO:0000256" key="5">
    <source>
        <dbReference type="PIRSR" id="PIRSR602401-1"/>
    </source>
</evidence>
<evidence type="ECO:0000256" key="6">
    <source>
        <dbReference type="RuleBase" id="RU000461"/>
    </source>
</evidence>
<dbReference type="Proteomes" id="UP000824469">
    <property type="component" value="Unassembled WGS sequence"/>
</dbReference>
<evidence type="ECO:0000313" key="8">
    <source>
        <dbReference type="Proteomes" id="UP000824469"/>
    </source>
</evidence>
<keyword evidence="8" id="KW-1185">Reference proteome</keyword>
<name>A0AA38C0I6_TAXCH</name>
<dbReference type="InterPro" id="IPR001128">
    <property type="entry name" value="Cyt_P450"/>
</dbReference>
<dbReference type="GO" id="GO:0016125">
    <property type="term" value="P:sterol metabolic process"/>
    <property type="evidence" value="ECO:0007669"/>
    <property type="project" value="TreeGrafter"/>
</dbReference>
<comment type="pathway">
    <text evidence="1">Alkaloid biosynthesis; taxol biosynthesis.</text>
</comment>
<dbReference type="GO" id="GO:0016705">
    <property type="term" value="F:oxidoreductase activity, acting on paired donors, with incorporation or reduction of molecular oxygen"/>
    <property type="evidence" value="ECO:0007669"/>
    <property type="project" value="InterPro"/>
</dbReference>
<dbReference type="GO" id="GO:0020037">
    <property type="term" value="F:heme binding"/>
    <property type="evidence" value="ECO:0007669"/>
    <property type="project" value="InterPro"/>
</dbReference>
<dbReference type="PRINTS" id="PR00463">
    <property type="entry name" value="EP450I"/>
</dbReference>
<comment type="similarity">
    <text evidence="6">Belongs to the cytochrome P450 family.</text>
</comment>
<dbReference type="InterPro" id="IPR036396">
    <property type="entry name" value="Cyt_P450_sf"/>
</dbReference>
<dbReference type="PANTHER" id="PTHR24286">
    <property type="entry name" value="CYTOCHROME P450 26"/>
    <property type="match status" value="1"/>
</dbReference>
<keyword evidence="2 5" id="KW-0479">Metal-binding</keyword>
<dbReference type="GO" id="GO:0004497">
    <property type="term" value="F:monooxygenase activity"/>
    <property type="evidence" value="ECO:0007669"/>
    <property type="project" value="UniProtKB-KW"/>
</dbReference>
<keyword evidence="3 5" id="KW-0408">Iron</keyword>
<feature type="non-terminal residue" evidence="7">
    <location>
        <position position="151"/>
    </location>
</feature>
<sequence>CEKLRESKKAGEPDLTWSDIKCLDYLRNVISEGLRIVAPINGGFKQTKIDVIYGGYTIPKGWKVHYSIRHTNNKEEYFSSPEIFDPDRFNERHEPFSFIPFGQGNRMCPGNEFAKLIMEVFLYHLVVRYDWDLVDANERIDMMRLSPSPLQ</sequence>
<keyword evidence="4" id="KW-0876">Taxol biosynthesis</keyword>
<dbReference type="GO" id="GO:0005506">
    <property type="term" value="F:iron ion binding"/>
    <property type="evidence" value="ECO:0007669"/>
    <property type="project" value="InterPro"/>
</dbReference>
<feature type="non-terminal residue" evidence="7">
    <location>
        <position position="1"/>
    </location>
</feature>
<dbReference type="AlphaFoldDB" id="A0AA38C0I6"/>